<dbReference type="GO" id="GO:0004820">
    <property type="term" value="F:glycine-tRNA ligase activity"/>
    <property type="evidence" value="ECO:0007669"/>
    <property type="project" value="UniProtKB-EC"/>
</dbReference>
<dbReference type="PANTHER" id="PTHR10745:SF0">
    <property type="entry name" value="GLYCINE--TRNA LIGASE"/>
    <property type="match status" value="1"/>
</dbReference>
<evidence type="ECO:0000256" key="6">
    <source>
        <dbReference type="ARBA" id="ARBA00022917"/>
    </source>
</evidence>
<dbReference type="Proteomes" id="UP000799049">
    <property type="component" value="Unassembled WGS sequence"/>
</dbReference>
<comment type="similarity">
    <text evidence="1">Belongs to the class-II aminoacyl-tRNA synthetase family.</text>
</comment>
<evidence type="ECO:0000256" key="4">
    <source>
        <dbReference type="ARBA" id="ARBA00022741"/>
    </source>
</evidence>
<dbReference type="PROSITE" id="PS51185">
    <property type="entry name" value="WHEP_TRS_2"/>
    <property type="match status" value="1"/>
</dbReference>
<keyword evidence="5" id="KW-0067">ATP-binding</keyword>
<dbReference type="NCBIfam" id="TIGR00389">
    <property type="entry name" value="glyS_dimeric"/>
    <property type="match status" value="1"/>
</dbReference>
<comment type="caution">
    <text evidence="12">The sequence shown here is derived from an EMBL/GenBank/DDBJ whole genome shotgun (WGS) entry which is preliminary data.</text>
</comment>
<dbReference type="PANTHER" id="PTHR10745">
    <property type="entry name" value="GLYCYL-TRNA SYNTHETASE/DNA POLYMERASE SUBUNIT GAMMA-2"/>
    <property type="match status" value="1"/>
</dbReference>
<dbReference type="SUPFAM" id="SSF55681">
    <property type="entry name" value="Class II aaRS and biotin synthetases"/>
    <property type="match status" value="1"/>
</dbReference>
<organism evidence="12 13">
    <name type="scientific">Andalucia godoyi</name>
    <name type="common">Flagellate</name>
    <dbReference type="NCBI Taxonomy" id="505711"/>
    <lineage>
        <taxon>Eukaryota</taxon>
        <taxon>Discoba</taxon>
        <taxon>Jakobida</taxon>
        <taxon>Andalucina</taxon>
        <taxon>Andaluciidae</taxon>
        <taxon>Andalucia</taxon>
    </lineage>
</organism>
<accession>A0A8K0AI65</accession>
<evidence type="ECO:0000256" key="8">
    <source>
        <dbReference type="ARBA" id="ARBA00030057"/>
    </source>
</evidence>
<dbReference type="InterPro" id="IPR045864">
    <property type="entry name" value="aa-tRNA-synth_II/BPL/LPL"/>
</dbReference>
<dbReference type="InterPro" id="IPR027031">
    <property type="entry name" value="Gly-tRNA_synthase/POLG2"/>
</dbReference>
<evidence type="ECO:0000313" key="12">
    <source>
        <dbReference type="EMBL" id="KAF0852831.1"/>
    </source>
</evidence>
<dbReference type="FunFam" id="3.40.50.800:FF:000004">
    <property type="entry name" value="Glycine--tRNA ligase 2"/>
    <property type="match status" value="1"/>
</dbReference>
<dbReference type="AlphaFoldDB" id="A0A8K0AI65"/>
<dbReference type="InterPro" id="IPR036621">
    <property type="entry name" value="Anticodon-bd_dom_sf"/>
</dbReference>
<dbReference type="InterPro" id="IPR004154">
    <property type="entry name" value="Anticodon-bd"/>
</dbReference>
<evidence type="ECO:0000259" key="11">
    <source>
        <dbReference type="PROSITE" id="PS51185"/>
    </source>
</evidence>
<dbReference type="InterPro" id="IPR002315">
    <property type="entry name" value="tRNA-synt_gly"/>
</dbReference>
<feature type="domain" description="Aminoacyl-transfer RNA synthetases class-II family profile" evidence="10">
    <location>
        <begin position="242"/>
        <end position="600"/>
    </location>
</feature>
<dbReference type="InterPro" id="IPR000738">
    <property type="entry name" value="WHEP-TRS_dom"/>
</dbReference>
<feature type="compositionally biased region" description="Basic and acidic residues" evidence="9">
    <location>
        <begin position="508"/>
        <end position="517"/>
    </location>
</feature>
<dbReference type="PRINTS" id="PR01043">
    <property type="entry name" value="TRNASYNTHGLY"/>
</dbReference>
<gene>
    <name evidence="12" type="ORF">ANDGO_04480</name>
</gene>
<dbReference type="NCBIfam" id="NF003211">
    <property type="entry name" value="PRK04173.1"/>
    <property type="match status" value="1"/>
</dbReference>
<sequence length="716" mass="79176">MSTFPTEVPALRTAVDDQARHVRSLKEAKTAKEALQPEILRLQQLKTALEAAIAAEAANAPKNVLADQRRSLEDLLKRRFVVGQAFEIYGGVAGLFDYGPPGAAMKDALISLWRQHFILEEGLLEIECTCLTPDPVLRASGHVERFTDFMVRDTVTHECYRADKLLAEHVTARALPNETNPTRKARLEQLVHDVDTYSQTELGAALKEAGVVSDAGNQVSEPFPFNLMFATQIGPSGLIPGFLRPETAQGIFVNFRRLLDYAGGKLPFGAATIGQAFRNEIAPRSGLLRVREFTLAEIEFFVHPSREGRHHSKFGSIRDLKVPLLTKKAQETEGDDTVIMAIGDAISQGIIDNETLGYFIGRTALFLKAAGLADSRTHGPTPQDSAFRFRQHRSTEMAHYANDCWDAEIWTSYGWVECVGIADRSCFDLGRHSEKSGSELVAYERFDEPKDIEVTVFKFDRQGLGMALKKLAKPAIEFLEATSDDARKAYAAELESKGFITIRVKPEADKKKKKDDPESAEEPQEVDVQVPKQYVTIATETKRIHGQTFTPSVIEPSFGLGRILYSLLEHAYYVRGGEDEARAVLSLSPLIAPYKVALLPLSANDAFSAILGEIRRSLSAVGVSCKVDDSGSSVGRRYARSDEIGIPFAVTVDFQSIENRTATIRERDTCTQIRVPIAEIAKLCYDLSNGNVMWADARATYPEQQQSASDSVGRKE</sequence>
<evidence type="ECO:0000256" key="3">
    <source>
        <dbReference type="ARBA" id="ARBA00022598"/>
    </source>
</evidence>
<evidence type="ECO:0000259" key="10">
    <source>
        <dbReference type="PROSITE" id="PS50862"/>
    </source>
</evidence>
<dbReference type="Gene3D" id="3.30.40.230">
    <property type="match status" value="1"/>
</dbReference>
<dbReference type="InterPro" id="IPR006195">
    <property type="entry name" value="aa-tRNA-synth_II"/>
</dbReference>
<dbReference type="EMBL" id="VRVR01000014">
    <property type="protein sequence ID" value="KAF0852831.1"/>
    <property type="molecule type" value="Genomic_DNA"/>
</dbReference>
<evidence type="ECO:0000256" key="9">
    <source>
        <dbReference type="SAM" id="MobiDB-lite"/>
    </source>
</evidence>
<feature type="domain" description="WHEP-TRS" evidence="11">
    <location>
        <begin position="7"/>
        <end position="63"/>
    </location>
</feature>
<keyword evidence="7" id="KW-0030">Aminoacyl-tRNA synthetase</keyword>
<dbReference type="Gene3D" id="3.40.50.800">
    <property type="entry name" value="Anticodon-binding domain"/>
    <property type="match status" value="1"/>
</dbReference>
<dbReference type="CDD" id="cd00774">
    <property type="entry name" value="GlyRS-like_core"/>
    <property type="match status" value="1"/>
</dbReference>
<evidence type="ECO:0000256" key="7">
    <source>
        <dbReference type="ARBA" id="ARBA00023146"/>
    </source>
</evidence>
<evidence type="ECO:0000256" key="5">
    <source>
        <dbReference type="ARBA" id="ARBA00022840"/>
    </source>
</evidence>
<feature type="region of interest" description="Disordered" evidence="9">
    <location>
        <begin position="508"/>
        <end position="527"/>
    </location>
</feature>
<keyword evidence="6" id="KW-0648">Protein biosynthesis</keyword>
<name>A0A8K0AI65_ANDGO</name>
<dbReference type="EC" id="6.1.1.14" evidence="2"/>
<reference evidence="12" key="1">
    <citation type="submission" date="2019-09" db="EMBL/GenBank/DDBJ databases">
        <title>The Mitochondrial Proteome of the Jakobid, Andalucia godoyi, a Protist With the Most Gene-Rich and Bacteria-Like Mitochondrial Genome.</title>
        <authorList>
            <person name="Gray M.W."/>
            <person name="Burger G."/>
            <person name="Derelle R."/>
            <person name="Klimes V."/>
            <person name="Leger M."/>
            <person name="Sarrasin M."/>
            <person name="Vlcek C."/>
            <person name="Roger A.J."/>
            <person name="Elias M."/>
            <person name="Lang B.F."/>
        </authorList>
    </citation>
    <scope>NUCLEOTIDE SEQUENCE</scope>
    <source>
        <strain evidence="12">And28</strain>
    </source>
</reference>
<dbReference type="PROSITE" id="PS50862">
    <property type="entry name" value="AA_TRNA_LIGASE_II"/>
    <property type="match status" value="1"/>
</dbReference>
<dbReference type="GO" id="GO:0005524">
    <property type="term" value="F:ATP binding"/>
    <property type="evidence" value="ECO:0007669"/>
    <property type="project" value="UniProtKB-KW"/>
</dbReference>
<dbReference type="GO" id="GO:0070150">
    <property type="term" value="P:mitochondrial glycyl-tRNA aminoacylation"/>
    <property type="evidence" value="ECO:0007669"/>
    <property type="project" value="TreeGrafter"/>
</dbReference>
<evidence type="ECO:0000256" key="1">
    <source>
        <dbReference type="ARBA" id="ARBA00008226"/>
    </source>
</evidence>
<keyword evidence="13" id="KW-1185">Reference proteome</keyword>
<proteinExistence type="inferred from homology"/>
<dbReference type="CDD" id="cd00858">
    <property type="entry name" value="GlyRS_anticodon"/>
    <property type="match status" value="1"/>
</dbReference>
<evidence type="ECO:0000313" key="13">
    <source>
        <dbReference type="Proteomes" id="UP000799049"/>
    </source>
</evidence>
<dbReference type="SUPFAM" id="SSF52954">
    <property type="entry name" value="Class II aaRS ABD-related"/>
    <property type="match status" value="1"/>
</dbReference>
<protein>
    <recommendedName>
        <fullName evidence="2">glycine--tRNA ligase</fullName>
        <ecNumber evidence="2">6.1.1.14</ecNumber>
    </recommendedName>
    <alternativeName>
        <fullName evidence="8">Diadenosine tetraphosphate synthetase</fullName>
    </alternativeName>
</protein>
<dbReference type="InterPro" id="IPR033731">
    <property type="entry name" value="GlyRS-like_core"/>
</dbReference>
<dbReference type="Pfam" id="PF03129">
    <property type="entry name" value="HGTP_anticodon"/>
    <property type="match status" value="1"/>
</dbReference>
<keyword evidence="3 12" id="KW-0436">Ligase</keyword>
<dbReference type="Gene3D" id="1.10.287.10">
    <property type="entry name" value="S15/NS1, RNA-binding"/>
    <property type="match status" value="1"/>
</dbReference>
<dbReference type="OrthoDB" id="57698at2759"/>
<dbReference type="Gene3D" id="3.30.930.10">
    <property type="entry name" value="Bira Bifunctional Protein, Domain 2"/>
    <property type="match status" value="2"/>
</dbReference>
<dbReference type="GO" id="GO:0005739">
    <property type="term" value="C:mitochondrion"/>
    <property type="evidence" value="ECO:0007669"/>
    <property type="project" value="TreeGrafter"/>
</dbReference>
<evidence type="ECO:0000256" key="2">
    <source>
        <dbReference type="ARBA" id="ARBA00012829"/>
    </source>
</evidence>
<keyword evidence="4" id="KW-0547">Nucleotide-binding</keyword>